<protein>
    <recommendedName>
        <fullName evidence="1">DUF2383 domain-containing protein</fullName>
    </recommendedName>
</protein>
<accession>A0A518IVM0</accession>
<dbReference type="EMBL" id="CP036318">
    <property type="protein sequence ID" value="QDV57127.1"/>
    <property type="molecule type" value="Genomic_DNA"/>
</dbReference>
<evidence type="ECO:0000313" key="2">
    <source>
        <dbReference type="EMBL" id="QDV57127.1"/>
    </source>
</evidence>
<gene>
    <name evidence="2" type="ORF">Mal33_31280</name>
</gene>
<evidence type="ECO:0000259" key="1">
    <source>
        <dbReference type="Pfam" id="PF09537"/>
    </source>
</evidence>
<name>A0A518IVM0_9BACT</name>
<dbReference type="InterPro" id="IPR019052">
    <property type="entry name" value="DUF2383"/>
</dbReference>
<organism evidence="2 3">
    <name type="scientific">Rosistilla oblonga</name>
    <dbReference type="NCBI Taxonomy" id="2527990"/>
    <lineage>
        <taxon>Bacteria</taxon>
        <taxon>Pseudomonadati</taxon>
        <taxon>Planctomycetota</taxon>
        <taxon>Planctomycetia</taxon>
        <taxon>Pirellulales</taxon>
        <taxon>Pirellulaceae</taxon>
        <taxon>Rosistilla</taxon>
    </lineage>
</organism>
<keyword evidence="3" id="KW-1185">Reference proteome</keyword>
<reference evidence="2 3" key="1">
    <citation type="submission" date="2019-02" db="EMBL/GenBank/DDBJ databases">
        <title>Deep-cultivation of Planctomycetes and their phenomic and genomic characterization uncovers novel biology.</title>
        <authorList>
            <person name="Wiegand S."/>
            <person name="Jogler M."/>
            <person name="Boedeker C."/>
            <person name="Pinto D."/>
            <person name="Vollmers J."/>
            <person name="Rivas-Marin E."/>
            <person name="Kohn T."/>
            <person name="Peeters S.H."/>
            <person name="Heuer A."/>
            <person name="Rast P."/>
            <person name="Oberbeckmann S."/>
            <person name="Bunk B."/>
            <person name="Jeske O."/>
            <person name="Meyerdierks A."/>
            <person name="Storesund J.E."/>
            <person name="Kallscheuer N."/>
            <person name="Luecker S."/>
            <person name="Lage O.M."/>
            <person name="Pohl T."/>
            <person name="Merkel B.J."/>
            <person name="Hornburger P."/>
            <person name="Mueller R.-W."/>
            <person name="Bruemmer F."/>
            <person name="Labrenz M."/>
            <person name="Spormann A.M."/>
            <person name="Op den Camp H."/>
            <person name="Overmann J."/>
            <person name="Amann R."/>
            <person name="Jetten M.S.M."/>
            <person name="Mascher T."/>
            <person name="Medema M.H."/>
            <person name="Devos D.P."/>
            <person name="Kaster A.-K."/>
            <person name="Ovreas L."/>
            <person name="Rohde M."/>
            <person name="Galperin M.Y."/>
            <person name="Jogler C."/>
        </authorList>
    </citation>
    <scope>NUCLEOTIDE SEQUENCE [LARGE SCALE GENOMIC DNA]</scope>
    <source>
        <strain evidence="2 3">Mal33</strain>
    </source>
</reference>
<dbReference type="InterPro" id="IPR012347">
    <property type="entry name" value="Ferritin-like"/>
</dbReference>
<proteinExistence type="predicted"/>
<dbReference type="RefSeq" id="WP_145123368.1">
    <property type="nucleotide sequence ID" value="NZ_CP036292.1"/>
</dbReference>
<dbReference type="PIRSF" id="PIRSF029477">
    <property type="entry name" value="UCP029477"/>
    <property type="match status" value="1"/>
</dbReference>
<dbReference type="InterPro" id="IPR016920">
    <property type="entry name" value="UCP029477"/>
</dbReference>
<dbReference type="Pfam" id="PF09537">
    <property type="entry name" value="DUF2383"/>
    <property type="match status" value="1"/>
</dbReference>
<evidence type="ECO:0000313" key="3">
    <source>
        <dbReference type="Proteomes" id="UP000316770"/>
    </source>
</evidence>
<dbReference type="NCBIfam" id="TIGR02284">
    <property type="entry name" value="PA2169 family four-helix-bundle protein"/>
    <property type="match status" value="1"/>
</dbReference>
<dbReference type="Gene3D" id="1.20.1260.10">
    <property type="match status" value="1"/>
</dbReference>
<dbReference type="AlphaFoldDB" id="A0A518IVM0"/>
<dbReference type="OrthoDB" id="268257at2"/>
<dbReference type="Proteomes" id="UP000316770">
    <property type="component" value="Chromosome"/>
</dbReference>
<feature type="domain" description="DUF2383" evidence="1">
    <location>
        <begin position="13"/>
        <end position="122"/>
    </location>
</feature>
<sequence length="156" mass="17511">MSLETKTNLNESTVTKLQKLIRANIDAYDGFRESAEEIDDITLANLFREVANERSALATELQNYVQWNGAEAEEDGSVAASVHRSWINVRSKINGGDPYVILIEAERGEDHIKHAYEDVLKETAGSAMNDVLTAQYAIVKAGHDKIRDLRDSYKNR</sequence>
<dbReference type="InterPro" id="IPR011971">
    <property type="entry name" value="CHP02284"/>
</dbReference>